<evidence type="ECO:0000313" key="4">
    <source>
        <dbReference type="Proteomes" id="UP001354971"/>
    </source>
</evidence>
<dbReference type="EMBL" id="JAZDRP010000004">
    <property type="protein sequence ID" value="MEE2526250.1"/>
    <property type="molecule type" value="Genomic_DNA"/>
</dbReference>
<feature type="transmembrane region" description="Helical" evidence="1">
    <location>
        <begin position="60"/>
        <end position="83"/>
    </location>
</feature>
<feature type="transmembrane region" description="Helical" evidence="1">
    <location>
        <begin position="242"/>
        <end position="260"/>
    </location>
</feature>
<keyword evidence="1" id="KW-1133">Transmembrane helix</keyword>
<keyword evidence="1" id="KW-0472">Membrane</keyword>
<feature type="transmembrane region" description="Helical" evidence="1">
    <location>
        <begin position="352"/>
        <end position="373"/>
    </location>
</feature>
<accession>A0ABU7LQQ2</accession>
<feature type="domain" description="DUF418" evidence="2">
    <location>
        <begin position="227"/>
        <end position="389"/>
    </location>
</feature>
<dbReference type="RefSeq" id="WP_330198913.1">
    <property type="nucleotide sequence ID" value="NZ_JAZDRP010000004.1"/>
</dbReference>
<gene>
    <name evidence="3" type="ORF">V0U79_07715</name>
</gene>
<dbReference type="InterPro" id="IPR052529">
    <property type="entry name" value="Bact_Transport_Assoc"/>
</dbReference>
<dbReference type="Proteomes" id="UP001354971">
    <property type="component" value="Unassembled WGS sequence"/>
</dbReference>
<feature type="transmembrane region" description="Helical" evidence="1">
    <location>
        <begin position="20"/>
        <end position="40"/>
    </location>
</feature>
<dbReference type="Pfam" id="PF04235">
    <property type="entry name" value="DUF418"/>
    <property type="match status" value="1"/>
</dbReference>
<evidence type="ECO:0000259" key="2">
    <source>
        <dbReference type="Pfam" id="PF04235"/>
    </source>
</evidence>
<proteinExistence type="predicted"/>
<dbReference type="PANTHER" id="PTHR30590:SF2">
    <property type="entry name" value="INNER MEMBRANE PROTEIN"/>
    <property type="match status" value="1"/>
</dbReference>
<keyword evidence="4" id="KW-1185">Reference proteome</keyword>
<feature type="transmembrane region" description="Helical" evidence="1">
    <location>
        <begin position="141"/>
        <end position="164"/>
    </location>
</feature>
<protein>
    <submittedName>
        <fullName evidence="3">DUF418 domain-containing protein</fullName>
    </submittedName>
</protein>
<evidence type="ECO:0000313" key="3">
    <source>
        <dbReference type="EMBL" id="MEE2526250.1"/>
    </source>
</evidence>
<dbReference type="PANTHER" id="PTHR30590">
    <property type="entry name" value="INNER MEMBRANE PROTEIN"/>
    <property type="match status" value="1"/>
</dbReference>
<organism evidence="3 4">
    <name type="scientific">Hyphobacterium lacteum</name>
    <dbReference type="NCBI Taxonomy" id="3116575"/>
    <lineage>
        <taxon>Bacteria</taxon>
        <taxon>Pseudomonadati</taxon>
        <taxon>Pseudomonadota</taxon>
        <taxon>Alphaproteobacteria</taxon>
        <taxon>Maricaulales</taxon>
        <taxon>Maricaulaceae</taxon>
        <taxon>Hyphobacterium</taxon>
    </lineage>
</organism>
<keyword evidence="1" id="KW-0812">Transmembrane</keyword>
<feature type="transmembrane region" description="Helical" evidence="1">
    <location>
        <begin position="280"/>
        <end position="302"/>
    </location>
</feature>
<feature type="transmembrane region" description="Helical" evidence="1">
    <location>
        <begin position="323"/>
        <end position="346"/>
    </location>
</feature>
<sequence>MNAAPKAERHTSIDTLRGFAVLGILIMNIQGFAMVMQAYSNPLAHMDFSGANQDVWFFSHVFFAMKAMTIFSTLFGAGIILMLGDEKQARIGVHYRRMIWLLVIGLIHAWIFWWGDILVPYAVMGMLVVFARRMSATGLMIFGLALIAIAGALMTLGMMFIPMMEEEQLQAMLLPTPEMVSETVALYQQGFLARLGENMATTAEAEVMQVTFFAPRLAGAMLVGMALFKMGFLTLRWSVTQYAISAILALGIGIPLTWWSSMHHIETGFALDQIWIGESANYFLSPIVAFGYASVVMLMCKFGLFRMLLHPFTAAGRMAFTNYLTQTLIMTYIFVGSPGLGLIGTVERVDQLKIVIAVWIAQLIISPLWLSVFRFGPLEWVWRSLTYWKFQPMRKTAPVSAEPSPPGG</sequence>
<dbReference type="InterPro" id="IPR007349">
    <property type="entry name" value="DUF418"/>
</dbReference>
<reference evidence="3 4" key="1">
    <citation type="submission" date="2024-01" db="EMBL/GenBank/DDBJ databases">
        <title>Hyphobacterium bacterium isolated from marine sediment.</title>
        <authorList>
            <person name="Zhao S."/>
        </authorList>
    </citation>
    <scope>NUCLEOTIDE SEQUENCE [LARGE SCALE GENOMIC DNA]</scope>
    <source>
        <strain evidence="4">HN65</strain>
    </source>
</reference>
<name>A0ABU7LQQ2_9PROT</name>
<comment type="caution">
    <text evidence="3">The sequence shown here is derived from an EMBL/GenBank/DDBJ whole genome shotgun (WGS) entry which is preliminary data.</text>
</comment>
<evidence type="ECO:0000256" key="1">
    <source>
        <dbReference type="SAM" id="Phobius"/>
    </source>
</evidence>